<evidence type="ECO:0000313" key="4">
    <source>
        <dbReference type="EMBL" id="PRP78401.1"/>
    </source>
</evidence>
<dbReference type="InterPro" id="IPR052583">
    <property type="entry name" value="ATP-helicase/E3_Ub-Ligase"/>
</dbReference>
<organism evidence="4 5">
    <name type="scientific">Planoprotostelium fungivorum</name>
    <dbReference type="NCBI Taxonomy" id="1890364"/>
    <lineage>
        <taxon>Eukaryota</taxon>
        <taxon>Amoebozoa</taxon>
        <taxon>Evosea</taxon>
        <taxon>Variosea</taxon>
        <taxon>Cavosteliida</taxon>
        <taxon>Cavosteliaceae</taxon>
        <taxon>Planoprotostelium</taxon>
    </lineage>
</organism>
<dbReference type="InterPro" id="IPR049730">
    <property type="entry name" value="SNF2/RAD54-like_C"/>
</dbReference>
<dbReference type="Gene3D" id="3.40.50.300">
    <property type="entry name" value="P-loop containing nucleotide triphosphate hydrolases"/>
    <property type="match status" value="1"/>
</dbReference>
<protein>
    <submittedName>
        <fullName evidence="4">Uncharacterized protein</fullName>
    </submittedName>
</protein>
<comment type="caution">
    <text evidence="4">The sequence shown here is derived from an EMBL/GenBank/DDBJ whole genome shotgun (WGS) entry which is preliminary data.</text>
</comment>
<dbReference type="InterPro" id="IPR027417">
    <property type="entry name" value="P-loop_NTPase"/>
</dbReference>
<dbReference type="CDD" id="cd18070">
    <property type="entry name" value="DEXQc_SHPRH"/>
    <property type="match status" value="1"/>
</dbReference>
<dbReference type="InterPro" id="IPR014001">
    <property type="entry name" value="Helicase_ATP-bd"/>
</dbReference>
<evidence type="ECO:0000259" key="3">
    <source>
        <dbReference type="PROSITE" id="PS51194"/>
    </source>
</evidence>
<dbReference type="InParanoid" id="A0A2P6N378"/>
<feature type="domain" description="Helicase ATP-binding" evidence="2">
    <location>
        <begin position="283"/>
        <end position="508"/>
    </location>
</feature>
<dbReference type="Proteomes" id="UP000241769">
    <property type="component" value="Unassembled WGS sequence"/>
</dbReference>
<feature type="domain" description="Helicase C-terminal" evidence="3">
    <location>
        <begin position="925"/>
        <end position="1072"/>
    </location>
</feature>
<dbReference type="Pfam" id="PF00271">
    <property type="entry name" value="Helicase_C"/>
    <property type="match status" value="1"/>
</dbReference>
<dbReference type="GO" id="GO:0061630">
    <property type="term" value="F:ubiquitin protein ligase activity"/>
    <property type="evidence" value="ECO:0007669"/>
    <property type="project" value="TreeGrafter"/>
</dbReference>
<dbReference type="PROSITE" id="PS51194">
    <property type="entry name" value="HELICASE_CTER"/>
    <property type="match status" value="1"/>
</dbReference>
<evidence type="ECO:0000256" key="1">
    <source>
        <dbReference type="ARBA" id="ARBA00022801"/>
    </source>
</evidence>
<dbReference type="GO" id="GO:0000209">
    <property type="term" value="P:protein polyubiquitination"/>
    <property type="evidence" value="ECO:0007669"/>
    <property type="project" value="TreeGrafter"/>
</dbReference>
<reference evidence="4 5" key="1">
    <citation type="journal article" date="2018" name="Genome Biol. Evol.">
        <title>Multiple Roots of Fruiting Body Formation in Amoebozoa.</title>
        <authorList>
            <person name="Hillmann F."/>
            <person name="Forbes G."/>
            <person name="Novohradska S."/>
            <person name="Ferling I."/>
            <person name="Riege K."/>
            <person name="Groth M."/>
            <person name="Westermann M."/>
            <person name="Marz M."/>
            <person name="Spaller T."/>
            <person name="Winckler T."/>
            <person name="Schaap P."/>
            <person name="Glockner G."/>
        </authorList>
    </citation>
    <scope>NUCLEOTIDE SEQUENCE [LARGE SCALE GENOMIC DNA]</scope>
    <source>
        <strain evidence="4 5">Jena</strain>
    </source>
</reference>
<dbReference type="EMBL" id="MDYQ01000226">
    <property type="protein sequence ID" value="PRP78401.1"/>
    <property type="molecule type" value="Genomic_DNA"/>
</dbReference>
<dbReference type="GO" id="GO:0006974">
    <property type="term" value="P:DNA damage response"/>
    <property type="evidence" value="ECO:0007669"/>
    <property type="project" value="TreeGrafter"/>
</dbReference>
<dbReference type="SMART" id="SM00487">
    <property type="entry name" value="DEXDc"/>
    <property type="match status" value="1"/>
</dbReference>
<gene>
    <name evidence="4" type="ORF">PROFUN_14201</name>
</gene>
<dbReference type="GO" id="GO:0016787">
    <property type="term" value="F:hydrolase activity"/>
    <property type="evidence" value="ECO:0007669"/>
    <property type="project" value="UniProtKB-KW"/>
</dbReference>
<sequence>MLTRAKRRNDTNDEFALSEGIGDRRVVKKKTKAQREDASIQSALKAKTNGLKIADVAKMIVAHPHLLKEKIPEEDGFLHIGSLPGEDAVWSVPLNQWKKRQVHLCAKQKGYEIQFEDGEEQLLLKCRTSCPSIDLLNLLKRKVGKIALEERIEGTFIQLWIMREYVDGKSSLILNPIMSILFPHLSPQCSWIQNSHSKTTVYDAEPIYEKLIPKRGKLSKQPDAITTQLKTHQLEAVQWMVDRENLEPEIKAPHCCWFLLKNESRKTFYFQPFTGEIATKPVYIDKPTLRGGLLADEMGLGKTLEVLSCIATNPSTIKKPKKSHWKVKEGECMRCSGDATDGHDTGLCEDCLDFSSGPVVDARATLVICPLSILHQWSSEIKKHVEENSMRVHVYEGIAKGTVTPEQLAECDIVLSTYETLCADLDRRENRNGSKRHKKQVTYLTTPLTMVNWHRIILDECQMIESTTAKASQMALSLPCVYKWCVSGTPIQRGLRDLYGLFLFLELQPFDDKTNWVNSVECLLLHEGEESRKAGEERLINALRPILWRNNKKTIQKEIDIPPQSHTVIRVELSVPERVSYERLRGSLSRGADIQSLRSCCVHFSIGKNGKGNGIDPRDFNLNSFIEETKTLSDRLFRLEHRMANVLVSADDCEEARQIYCDALVRMRTMEELSITVSDVTKYTLLLNLSRVVERSDDGRAVCYRGEELSATQLKNEAQSILSEKIGRSFEDLDERIEMFLEEFPFNGIEEPHEWKANKDFHHFIGTCRYLRAKAAMEAIATIPTDVSIRVHLDCPSCHRNQDTDDLEKMCPACRAARLMTDEKEGKLSKEMRKLKTESRPNEDGHLFISNYRKAQKILRVFLKSSDDVGIEEKEGGVTMQEMKNMAHQLKSHIEKNLAYVEWFNESISDRREDEEMMSSSKLDAVKREIERIHREEPKAKMVVFSEFPAALLFLHQILKFETVLIRAKKVTEKQINQFLKNTSCSAILMPFAAGANGLNLIEATYVLSIEPSTRPGVELQAFNRVHRIGQTKETKVVRFVTAETLEELKDKKKKRKNKWKREVRSDLQDVESDCLSDVDEMREKGLDLDDFMKLKPRELLRTVQPEWKRGEVKEEGESMFQVPLKKGTLEYGMARWVLQIVLERFPIPGREWNRALRVCKSWHLIVTDIMQEKQCHPGMYDGFYVLYNTLHDRKRVMQDMMQDVRISAKQCQKALQFACMEGSYQVLRVLLKNERLPLQMNHELFAIMSSSDRHYKCVKLLLQDKRMDPLLSLPEMLDRDNYLFRFIRMAAWDIVSLFARDERVVFHTGWFNRNAQAQSKVLSLVPNERICSLLGFNGWNTR</sequence>
<keyword evidence="5" id="KW-1185">Reference proteome</keyword>
<dbReference type="STRING" id="1890364.A0A2P6N378"/>
<name>A0A2P6N378_9EUKA</name>
<dbReference type="OrthoDB" id="19575at2759"/>
<dbReference type="InterPro" id="IPR038718">
    <property type="entry name" value="SNF2-like_sf"/>
</dbReference>
<dbReference type="PROSITE" id="PS51192">
    <property type="entry name" value="HELICASE_ATP_BIND_1"/>
    <property type="match status" value="1"/>
</dbReference>
<dbReference type="InterPro" id="IPR000330">
    <property type="entry name" value="SNF2_N"/>
</dbReference>
<dbReference type="InterPro" id="IPR001650">
    <property type="entry name" value="Helicase_C-like"/>
</dbReference>
<keyword evidence="1" id="KW-0378">Hydrolase</keyword>
<dbReference type="Pfam" id="PF00176">
    <property type="entry name" value="SNF2-rel_dom"/>
    <property type="match status" value="1"/>
</dbReference>
<proteinExistence type="predicted"/>
<dbReference type="Gene3D" id="3.40.50.10810">
    <property type="entry name" value="Tandem AAA-ATPase domain"/>
    <property type="match status" value="1"/>
</dbReference>
<dbReference type="GO" id="GO:0005524">
    <property type="term" value="F:ATP binding"/>
    <property type="evidence" value="ECO:0007669"/>
    <property type="project" value="InterPro"/>
</dbReference>
<dbReference type="PANTHER" id="PTHR45865">
    <property type="entry name" value="E3 UBIQUITIN-PROTEIN LIGASE SHPRH FAMILY MEMBER"/>
    <property type="match status" value="1"/>
</dbReference>
<evidence type="ECO:0000313" key="5">
    <source>
        <dbReference type="Proteomes" id="UP000241769"/>
    </source>
</evidence>
<dbReference type="SUPFAM" id="SSF52540">
    <property type="entry name" value="P-loop containing nucleoside triphosphate hydrolases"/>
    <property type="match status" value="2"/>
</dbReference>
<dbReference type="FunCoup" id="A0A2P6N378">
    <property type="interactions" value="77"/>
</dbReference>
<dbReference type="CDD" id="cd18793">
    <property type="entry name" value="SF2_C_SNF"/>
    <property type="match status" value="1"/>
</dbReference>
<accession>A0A2P6N378</accession>
<dbReference type="PANTHER" id="PTHR45865:SF1">
    <property type="entry name" value="E3 UBIQUITIN-PROTEIN LIGASE SHPRH"/>
    <property type="match status" value="1"/>
</dbReference>
<dbReference type="GO" id="GO:0005634">
    <property type="term" value="C:nucleus"/>
    <property type="evidence" value="ECO:0007669"/>
    <property type="project" value="TreeGrafter"/>
</dbReference>
<evidence type="ECO:0000259" key="2">
    <source>
        <dbReference type="PROSITE" id="PS51192"/>
    </source>
</evidence>